<dbReference type="HOGENOM" id="CLU_179499_0_0_1"/>
<dbReference type="EMBL" id="KI294594">
    <property type="protein sequence ID" value="ESA04079.1"/>
    <property type="molecule type" value="Genomic_DNA"/>
</dbReference>
<dbReference type="AlphaFoldDB" id="U9T7C9"/>
<gene>
    <name evidence="1" type="ORF">GLOINDRAFT_85521</name>
</gene>
<accession>U9T7C9</accession>
<proteinExistence type="predicted"/>
<evidence type="ECO:0000313" key="1">
    <source>
        <dbReference type="EMBL" id="ESA04079.1"/>
    </source>
</evidence>
<name>U9T7C9_RHIID</name>
<organism evidence="1">
    <name type="scientific">Rhizophagus irregularis (strain DAOM 181602 / DAOM 197198 / MUCL 43194)</name>
    <name type="common">Arbuscular mycorrhizal fungus</name>
    <name type="synonym">Glomus intraradices</name>
    <dbReference type="NCBI Taxonomy" id="747089"/>
    <lineage>
        <taxon>Eukaryota</taxon>
        <taxon>Fungi</taxon>
        <taxon>Fungi incertae sedis</taxon>
        <taxon>Mucoromycota</taxon>
        <taxon>Glomeromycotina</taxon>
        <taxon>Glomeromycetes</taxon>
        <taxon>Glomerales</taxon>
        <taxon>Glomeraceae</taxon>
        <taxon>Rhizophagus</taxon>
    </lineage>
</organism>
<protein>
    <submittedName>
        <fullName evidence="1">Uncharacterized protein</fullName>
    </submittedName>
</protein>
<reference evidence="1" key="1">
    <citation type="submission" date="2013-07" db="EMBL/GenBank/DDBJ databases">
        <title>The genome of an arbuscular mycorrhizal fungus provides insights into the evolution of the oldest plant symbiosis.</title>
        <authorList>
            <consortium name="DOE Joint Genome Institute"/>
            <person name="Tisserant E."/>
            <person name="Malbreil M."/>
            <person name="Kuo A."/>
            <person name="Kohler A."/>
            <person name="Symeonidi A."/>
            <person name="Balestrini R."/>
            <person name="Charron P."/>
            <person name="Duensing N."/>
            <person name="Frei-dit-Frey N."/>
            <person name="Gianinazzi-Pearson V."/>
            <person name="Gilbert B."/>
            <person name="Handa Y."/>
            <person name="Hijri M."/>
            <person name="Kaul R."/>
            <person name="Kawaguchi M."/>
            <person name="Krajinski F."/>
            <person name="Lammers P."/>
            <person name="Lapierre D."/>
            <person name="Masclaux F.G."/>
            <person name="Murat C."/>
            <person name="Morin E."/>
            <person name="Ndikumana S."/>
            <person name="Pagni M."/>
            <person name="Petitpierre D."/>
            <person name="Requena N."/>
            <person name="Rosikiewicz P."/>
            <person name="Riley R."/>
            <person name="Saito K."/>
            <person name="San Clemente H."/>
            <person name="Shapiro H."/>
            <person name="van Tuinen D."/>
            <person name="Becard G."/>
            <person name="Bonfante P."/>
            <person name="Paszkowski U."/>
            <person name="Shachar-Hill Y."/>
            <person name="Young J.P."/>
            <person name="Sanders I.R."/>
            <person name="Henrissat B."/>
            <person name="Rensing S.A."/>
            <person name="Grigoriev I.V."/>
            <person name="Corradi N."/>
            <person name="Roux C."/>
            <person name="Martin F."/>
        </authorList>
    </citation>
    <scope>NUCLEOTIDE SEQUENCE</scope>
    <source>
        <strain evidence="1">DAOM 197198</strain>
    </source>
</reference>
<sequence length="102" mass="11936">MGSSTGNLLSHLDEAHQICLNNHNNKKYKQKTFNHILHMFRDNVKNQSDFRSSRPKHGYLRITVVWITPTFEIKDVMSEIEYIPAPHTTETIATLKLFQVRI</sequence>